<reference evidence="2 3" key="1">
    <citation type="submission" date="2018-06" db="EMBL/GenBank/DDBJ databases">
        <title>Genomic Encyclopedia of Archaeal and Bacterial Type Strains, Phase II (KMG-II): from individual species to whole genera.</title>
        <authorList>
            <person name="Goeker M."/>
        </authorList>
    </citation>
    <scope>NUCLEOTIDE SEQUENCE [LARGE SCALE GENOMIC DNA]</scope>
    <source>
        <strain evidence="2 3">DSM 29821</strain>
    </source>
</reference>
<feature type="transmembrane region" description="Helical" evidence="1">
    <location>
        <begin position="221"/>
        <end position="237"/>
    </location>
</feature>
<evidence type="ECO:0000256" key="1">
    <source>
        <dbReference type="SAM" id="Phobius"/>
    </source>
</evidence>
<proteinExistence type="predicted"/>
<keyword evidence="1" id="KW-0472">Membrane</keyword>
<evidence type="ECO:0000313" key="3">
    <source>
        <dbReference type="Proteomes" id="UP000249819"/>
    </source>
</evidence>
<evidence type="ECO:0000313" key="2">
    <source>
        <dbReference type="EMBL" id="RAJ80318.1"/>
    </source>
</evidence>
<protein>
    <submittedName>
        <fullName evidence="2">Uncharacterized protein</fullName>
    </submittedName>
</protein>
<name>A0A327W5Q6_9BACT</name>
<keyword evidence="1" id="KW-1133">Transmembrane helix</keyword>
<feature type="transmembrane region" description="Helical" evidence="1">
    <location>
        <begin position="50"/>
        <end position="68"/>
    </location>
</feature>
<comment type="caution">
    <text evidence="2">The sequence shown here is derived from an EMBL/GenBank/DDBJ whole genome shotgun (WGS) entry which is preliminary data.</text>
</comment>
<sequence length="356" mass="41089">MKLILLPHFKFIQINTGQNSRKWKIFYFRLMRKTKWLIAADKIQLYPFRVYRPIAVVLGIIFIVTWTFCVRDSPRLQEGAGMINGYAVVVLFTALLFAYGNTAVIFDAGQRRFFRKLGGLVSTSGMSFDNIAAIQGVTSNTSVVFRVFTKQNRHGKGHTISSYYSGWKDKDLLAFQEEVLPPLDMMVFGPAESRPVATYVPITEFSFYEQKDGGYVLKQRRIGLIIFVLALLAWWIYGLTHPEFANKGNSTARNIAVWFPFVLLVIFGYAYGSCMFDKQNGKMVRTYLFGLIKKEYKFDEFIRFHIVRKTTNFTYSGTEIRAEFSKGRMLSLRNFNGTKQIDRFLEETSDIMGVRN</sequence>
<dbReference type="AlphaFoldDB" id="A0A327W5Q6"/>
<dbReference type="EMBL" id="QLMA01000005">
    <property type="protein sequence ID" value="RAJ80318.1"/>
    <property type="molecule type" value="Genomic_DNA"/>
</dbReference>
<gene>
    <name evidence="2" type="ORF">CLV59_105427</name>
</gene>
<keyword evidence="3" id="KW-1185">Reference proteome</keyword>
<keyword evidence="1" id="KW-0812">Transmembrane</keyword>
<feature type="transmembrane region" description="Helical" evidence="1">
    <location>
        <begin position="257"/>
        <end position="276"/>
    </location>
</feature>
<accession>A0A327W5Q6</accession>
<organism evidence="2 3">
    <name type="scientific">Chitinophaga dinghuensis</name>
    <dbReference type="NCBI Taxonomy" id="1539050"/>
    <lineage>
        <taxon>Bacteria</taxon>
        <taxon>Pseudomonadati</taxon>
        <taxon>Bacteroidota</taxon>
        <taxon>Chitinophagia</taxon>
        <taxon>Chitinophagales</taxon>
        <taxon>Chitinophagaceae</taxon>
        <taxon>Chitinophaga</taxon>
    </lineage>
</organism>
<dbReference type="Proteomes" id="UP000249819">
    <property type="component" value="Unassembled WGS sequence"/>
</dbReference>
<feature type="transmembrane region" description="Helical" evidence="1">
    <location>
        <begin position="83"/>
        <end position="106"/>
    </location>
</feature>